<organism evidence="2 3">
    <name type="scientific">Mesorhizobium hungaricum</name>
    <dbReference type="NCBI Taxonomy" id="1566387"/>
    <lineage>
        <taxon>Bacteria</taxon>
        <taxon>Pseudomonadati</taxon>
        <taxon>Pseudomonadota</taxon>
        <taxon>Alphaproteobacteria</taxon>
        <taxon>Hyphomicrobiales</taxon>
        <taxon>Phyllobacteriaceae</taxon>
        <taxon>Mesorhizobium</taxon>
    </lineage>
</organism>
<protein>
    <submittedName>
        <fullName evidence="2">Uncharacterized protein</fullName>
    </submittedName>
</protein>
<evidence type="ECO:0000256" key="1">
    <source>
        <dbReference type="SAM" id="Phobius"/>
    </source>
</evidence>
<accession>A0A1C2DDK3</accession>
<dbReference type="EMBL" id="MDEO01000036">
    <property type="protein sequence ID" value="OCX12832.1"/>
    <property type="molecule type" value="Genomic_DNA"/>
</dbReference>
<dbReference type="Proteomes" id="UP000094412">
    <property type="component" value="Unassembled WGS sequence"/>
</dbReference>
<dbReference type="AlphaFoldDB" id="A0A1C2DDK3"/>
<keyword evidence="1" id="KW-0812">Transmembrane</keyword>
<keyword evidence="3" id="KW-1185">Reference proteome</keyword>
<comment type="caution">
    <text evidence="2">The sequence shown here is derived from an EMBL/GenBank/DDBJ whole genome shotgun (WGS) entry which is preliminary data.</text>
</comment>
<proteinExistence type="predicted"/>
<sequence length="66" mass="7131">MALAGVKSMKINRLEIALVASCIALVLLLVAVGIDIVSGQLSWIHLVLLFLTIGFFLSTVTRYASR</sequence>
<feature type="transmembrane region" description="Helical" evidence="1">
    <location>
        <begin position="43"/>
        <end position="64"/>
    </location>
</feature>
<keyword evidence="1" id="KW-0472">Membrane</keyword>
<evidence type="ECO:0000313" key="3">
    <source>
        <dbReference type="Proteomes" id="UP000094412"/>
    </source>
</evidence>
<evidence type="ECO:0000313" key="2">
    <source>
        <dbReference type="EMBL" id="OCX12832.1"/>
    </source>
</evidence>
<keyword evidence="1" id="KW-1133">Transmembrane helix</keyword>
<reference evidence="2 3" key="1">
    <citation type="submission" date="2016-08" db="EMBL/GenBank/DDBJ databases">
        <title>Whole genome sequence of Mesorhizobium sp. strain UASWS1009 isolated from industrial sewage.</title>
        <authorList>
            <person name="Crovadore J."/>
            <person name="Calmin G."/>
            <person name="Chablais R."/>
            <person name="Cochard B."/>
            <person name="Lefort F."/>
        </authorList>
    </citation>
    <scope>NUCLEOTIDE SEQUENCE [LARGE SCALE GENOMIC DNA]</scope>
    <source>
        <strain evidence="2 3">UASWS1009</strain>
    </source>
</reference>
<name>A0A1C2DDK3_9HYPH</name>
<gene>
    <name evidence="2" type="ORF">QV13_24935</name>
</gene>